<accession>A8HVW9</accession>
<dbReference type="RefSeq" id="XP_001696216.1">
    <property type="nucleotide sequence ID" value="XM_001696164.3"/>
</dbReference>
<dbReference type="InParanoid" id="A8HVW9"/>
<dbReference type="HOGENOM" id="CLU_1941103_0_0_1"/>
<dbReference type="EMBL" id="CM008967">
    <property type="protein sequence ID" value="PNW82048.1"/>
    <property type="molecule type" value="Genomic_DNA"/>
</dbReference>
<organism evidence="1 2">
    <name type="scientific">Chlamydomonas reinhardtii</name>
    <name type="common">Chlamydomonas smithii</name>
    <dbReference type="NCBI Taxonomy" id="3055"/>
    <lineage>
        <taxon>Eukaryota</taxon>
        <taxon>Viridiplantae</taxon>
        <taxon>Chlorophyta</taxon>
        <taxon>core chlorophytes</taxon>
        <taxon>Chlorophyceae</taxon>
        <taxon>CS clade</taxon>
        <taxon>Chlamydomonadales</taxon>
        <taxon>Chlamydomonadaceae</taxon>
        <taxon>Chlamydomonas</taxon>
    </lineage>
</organism>
<dbReference type="OMA" id="YANWRCD"/>
<dbReference type="KEGG" id="cre:CHLRE_06g271600v5"/>
<name>A8HVW9_CHLRE</name>
<dbReference type="Proteomes" id="UP000006906">
    <property type="component" value="Chromosome 6"/>
</dbReference>
<dbReference type="AlphaFoldDB" id="A8HVW9"/>
<gene>
    <name evidence="1" type="ORF">CHLRE_06g271600v5</name>
</gene>
<dbReference type="GeneID" id="5721830"/>
<evidence type="ECO:0000313" key="1">
    <source>
        <dbReference type="EMBL" id="PNW82048.1"/>
    </source>
</evidence>
<sequence length="130" mass="14737">MSDIWTRLTQGRNTQQRELAPGDREGARLYLDFNDCLDAHKYTVFYGVAAVTIPWSYMKKSVGPFFIGVILSTLPDLIYANWRCDDKFKLFQSHCEQVAAAMQQHQHAAAQQQQQQQLQQASAAAGSGRR</sequence>
<dbReference type="OrthoDB" id="523286at2759"/>
<dbReference type="Gramene" id="PNW82048">
    <property type="protein sequence ID" value="PNW82048"/>
    <property type="gene ID" value="CHLRE_06g271600v5"/>
</dbReference>
<proteinExistence type="predicted"/>
<protein>
    <submittedName>
        <fullName evidence="1">Uncharacterized protein</fullName>
    </submittedName>
</protein>
<keyword evidence="2" id="KW-1185">Reference proteome</keyword>
<dbReference type="PaxDb" id="3055-EDP08193"/>
<reference evidence="1 2" key="1">
    <citation type="journal article" date="2007" name="Science">
        <title>The Chlamydomonas genome reveals the evolution of key animal and plant functions.</title>
        <authorList>
            <person name="Merchant S.S."/>
            <person name="Prochnik S.E."/>
            <person name="Vallon O."/>
            <person name="Harris E.H."/>
            <person name="Karpowicz S.J."/>
            <person name="Witman G.B."/>
            <person name="Terry A."/>
            <person name="Salamov A."/>
            <person name="Fritz-Laylin L.K."/>
            <person name="Marechal-Drouard L."/>
            <person name="Marshall W.F."/>
            <person name="Qu L.H."/>
            <person name="Nelson D.R."/>
            <person name="Sanderfoot A.A."/>
            <person name="Spalding M.H."/>
            <person name="Kapitonov V.V."/>
            <person name="Ren Q."/>
            <person name="Ferris P."/>
            <person name="Lindquist E."/>
            <person name="Shapiro H."/>
            <person name="Lucas S.M."/>
            <person name="Grimwood J."/>
            <person name="Schmutz J."/>
            <person name="Cardol P."/>
            <person name="Cerutti H."/>
            <person name="Chanfreau G."/>
            <person name="Chen C.L."/>
            <person name="Cognat V."/>
            <person name="Croft M.T."/>
            <person name="Dent R."/>
            <person name="Dutcher S."/>
            <person name="Fernandez E."/>
            <person name="Fukuzawa H."/>
            <person name="Gonzalez-Ballester D."/>
            <person name="Gonzalez-Halphen D."/>
            <person name="Hallmann A."/>
            <person name="Hanikenne M."/>
            <person name="Hippler M."/>
            <person name="Inwood W."/>
            <person name="Jabbari K."/>
            <person name="Kalanon M."/>
            <person name="Kuras R."/>
            <person name="Lefebvre P.A."/>
            <person name="Lemaire S.D."/>
            <person name="Lobanov A.V."/>
            <person name="Lohr M."/>
            <person name="Manuell A."/>
            <person name="Meier I."/>
            <person name="Mets L."/>
            <person name="Mittag M."/>
            <person name="Mittelmeier T."/>
            <person name="Moroney J.V."/>
            <person name="Moseley J."/>
            <person name="Napoli C."/>
            <person name="Nedelcu A.M."/>
            <person name="Niyogi K."/>
            <person name="Novoselov S.V."/>
            <person name="Paulsen I.T."/>
            <person name="Pazour G."/>
            <person name="Purton S."/>
            <person name="Ral J.P."/>
            <person name="Riano-Pachon D.M."/>
            <person name="Riekhof W."/>
            <person name="Rymarquis L."/>
            <person name="Schroda M."/>
            <person name="Stern D."/>
            <person name="Umen J."/>
            <person name="Willows R."/>
            <person name="Wilson N."/>
            <person name="Zimmer S.L."/>
            <person name="Allmer J."/>
            <person name="Balk J."/>
            <person name="Bisova K."/>
            <person name="Chen C.J."/>
            <person name="Elias M."/>
            <person name="Gendler K."/>
            <person name="Hauser C."/>
            <person name="Lamb M.R."/>
            <person name="Ledford H."/>
            <person name="Long J.C."/>
            <person name="Minagawa J."/>
            <person name="Page M.D."/>
            <person name="Pan J."/>
            <person name="Pootakham W."/>
            <person name="Roje S."/>
            <person name="Rose A."/>
            <person name="Stahlberg E."/>
            <person name="Terauchi A.M."/>
            <person name="Yang P."/>
            <person name="Ball S."/>
            <person name="Bowler C."/>
            <person name="Dieckmann C.L."/>
            <person name="Gladyshev V.N."/>
            <person name="Green P."/>
            <person name="Jorgensen R."/>
            <person name="Mayfield S."/>
            <person name="Mueller-Roeber B."/>
            <person name="Rajamani S."/>
            <person name="Sayre R.T."/>
            <person name="Brokstein P."/>
            <person name="Dubchak I."/>
            <person name="Goodstein D."/>
            <person name="Hornick L."/>
            <person name="Huang Y.W."/>
            <person name="Jhaveri J."/>
            <person name="Luo Y."/>
            <person name="Martinez D."/>
            <person name="Ngau W.C."/>
            <person name="Otillar B."/>
            <person name="Poliakov A."/>
            <person name="Porter A."/>
            <person name="Szajkowski L."/>
            <person name="Werner G."/>
            <person name="Zhou K."/>
            <person name="Grigoriev I.V."/>
            <person name="Rokhsar D.S."/>
            <person name="Grossman A.R."/>
        </authorList>
    </citation>
    <scope>NUCLEOTIDE SEQUENCE [LARGE SCALE GENOMIC DNA]</scope>
    <source>
        <strain evidence="2">CC-503</strain>
    </source>
</reference>
<evidence type="ECO:0000313" key="2">
    <source>
        <dbReference type="Proteomes" id="UP000006906"/>
    </source>
</evidence>